<dbReference type="OrthoDB" id="20086at2759"/>
<accession>A0A1X2GPG2</accession>
<dbReference type="Proteomes" id="UP000242146">
    <property type="component" value="Unassembled WGS sequence"/>
</dbReference>
<dbReference type="EMBL" id="MCGT01000007">
    <property type="protein sequence ID" value="ORX58236.1"/>
    <property type="molecule type" value="Genomic_DNA"/>
</dbReference>
<evidence type="ECO:0000256" key="6">
    <source>
        <dbReference type="ARBA" id="ARBA00022490"/>
    </source>
</evidence>
<evidence type="ECO:0000256" key="4">
    <source>
        <dbReference type="ARBA" id="ARBA00017286"/>
    </source>
</evidence>
<keyword evidence="6" id="KW-0963">Cytoplasm</keyword>
<protein>
    <recommendedName>
        <fullName evidence="5">Protein YAE1</fullName>
    </recommendedName>
    <alternativeName>
        <fullName evidence="4">Protein yae1</fullName>
    </alternativeName>
</protein>
<gene>
    <name evidence="9" type="ORF">DM01DRAFT_1405857</name>
</gene>
<evidence type="ECO:0000256" key="1">
    <source>
        <dbReference type="ARBA" id="ARBA00004123"/>
    </source>
</evidence>
<evidence type="ECO:0000256" key="3">
    <source>
        <dbReference type="ARBA" id="ARBA00007096"/>
    </source>
</evidence>
<evidence type="ECO:0000256" key="5">
    <source>
        <dbReference type="ARBA" id="ARBA00018400"/>
    </source>
</evidence>
<dbReference type="GO" id="GO:0005737">
    <property type="term" value="C:cytoplasm"/>
    <property type="evidence" value="ECO:0007669"/>
    <property type="project" value="UniProtKB-SubCell"/>
</dbReference>
<evidence type="ECO:0000256" key="7">
    <source>
        <dbReference type="ARBA" id="ARBA00023242"/>
    </source>
</evidence>
<keyword evidence="7" id="KW-0539">Nucleus</keyword>
<dbReference type="GO" id="GO:0005634">
    <property type="term" value="C:nucleus"/>
    <property type="evidence" value="ECO:0007669"/>
    <property type="project" value="UniProtKB-SubCell"/>
</dbReference>
<comment type="subcellular location">
    <subcellularLocation>
        <location evidence="2">Cytoplasm</location>
    </subcellularLocation>
    <subcellularLocation>
        <location evidence="1">Nucleus</location>
    </subcellularLocation>
</comment>
<evidence type="ECO:0000259" key="8">
    <source>
        <dbReference type="Pfam" id="PF09811"/>
    </source>
</evidence>
<evidence type="ECO:0000313" key="9">
    <source>
        <dbReference type="EMBL" id="ORX58236.1"/>
    </source>
</evidence>
<name>A0A1X2GPG2_9FUNG</name>
<proteinExistence type="inferred from homology"/>
<reference evidence="9 10" key="1">
    <citation type="submission" date="2016-07" db="EMBL/GenBank/DDBJ databases">
        <title>Pervasive Adenine N6-methylation of Active Genes in Fungi.</title>
        <authorList>
            <consortium name="DOE Joint Genome Institute"/>
            <person name="Mondo S.J."/>
            <person name="Dannebaum R.O."/>
            <person name="Kuo R.C."/>
            <person name="Labutti K."/>
            <person name="Haridas S."/>
            <person name="Kuo A."/>
            <person name="Salamov A."/>
            <person name="Ahrendt S.R."/>
            <person name="Lipzen A."/>
            <person name="Sullivan W."/>
            <person name="Andreopoulos W.B."/>
            <person name="Clum A."/>
            <person name="Lindquist E."/>
            <person name="Daum C."/>
            <person name="Ramamoorthy G.K."/>
            <person name="Gryganskyi A."/>
            <person name="Culley D."/>
            <person name="Magnuson J.K."/>
            <person name="James T.Y."/>
            <person name="O'Malley M.A."/>
            <person name="Stajich J.E."/>
            <person name="Spatafora J.W."/>
            <person name="Visel A."/>
            <person name="Grigoriev I.V."/>
        </authorList>
    </citation>
    <scope>NUCLEOTIDE SEQUENCE [LARGE SCALE GENOMIC DNA]</scope>
    <source>
        <strain evidence="9 10">NRRL 3301</strain>
    </source>
</reference>
<sequence length="142" mass="16323">MDDDIWGSSSDDLDYERSIAEKEWNQLQENHGNVGYKVGIVEGQEQHMQKGFDRGYEEGISIGLQLGQLQGRLGAHVAFYQQVEPNESRANALQELFQELTRVDLHHLFDKAYFENPAAPDSAPHRLLQQWQQRIEQALNTN</sequence>
<keyword evidence="10" id="KW-1185">Reference proteome</keyword>
<dbReference type="PANTHER" id="PTHR18829">
    <property type="entry name" value="PROTEIN YAE1 HOMOLOG"/>
    <property type="match status" value="1"/>
</dbReference>
<dbReference type="InterPro" id="IPR038881">
    <property type="entry name" value="Yae1-like"/>
</dbReference>
<dbReference type="PANTHER" id="PTHR18829:SF0">
    <property type="entry name" value="PROTEIN YAE1 HOMOLOG"/>
    <property type="match status" value="1"/>
</dbReference>
<dbReference type="STRING" id="101127.A0A1X2GPG2"/>
<evidence type="ECO:0000313" key="10">
    <source>
        <dbReference type="Proteomes" id="UP000242146"/>
    </source>
</evidence>
<feature type="domain" description="Essential protein Yae1 N-terminal" evidence="8">
    <location>
        <begin position="35"/>
        <end position="73"/>
    </location>
</feature>
<dbReference type="InterPro" id="IPR019191">
    <property type="entry name" value="Essential_protein_Yae1_N"/>
</dbReference>
<comment type="similarity">
    <text evidence="3">Belongs to the YAE1 family.</text>
</comment>
<organism evidence="9 10">
    <name type="scientific">Hesseltinella vesiculosa</name>
    <dbReference type="NCBI Taxonomy" id="101127"/>
    <lineage>
        <taxon>Eukaryota</taxon>
        <taxon>Fungi</taxon>
        <taxon>Fungi incertae sedis</taxon>
        <taxon>Mucoromycota</taxon>
        <taxon>Mucoromycotina</taxon>
        <taxon>Mucoromycetes</taxon>
        <taxon>Mucorales</taxon>
        <taxon>Cunninghamellaceae</taxon>
        <taxon>Hesseltinella</taxon>
    </lineage>
</organism>
<dbReference type="Pfam" id="PF09811">
    <property type="entry name" value="Yae1_N"/>
    <property type="match status" value="1"/>
</dbReference>
<dbReference type="AlphaFoldDB" id="A0A1X2GPG2"/>
<evidence type="ECO:0000256" key="2">
    <source>
        <dbReference type="ARBA" id="ARBA00004496"/>
    </source>
</evidence>
<comment type="caution">
    <text evidence="9">The sequence shown here is derived from an EMBL/GenBank/DDBJ whole genome shotgun (WGS) entry which is preliminary data.</text>
</comment>